<dbReference type="AlphaFoldDB" id="M2UR42"/>
<sequence length="333" mass="36577">MQMKKHGLYCRLKSVIKARFRPKIGNKAVELCTHQFHNRRCKKCHVPEAIVRLGLLDAGHHCEGCRCLRRVEHTSDEVPESHVGEERAVVLLRDESKDIASSSSLIVGKADASEPYDMSIIAAYEDDTCSLRSTGSNDVPEEAISATAVHMTPMVPTEIHIRHSLENHKRKQIAIVESISVGDDKSLKLGTSLAQENLIRFDLASGEEDDIQALIHGAIKGDAEYQTRLLRLYGEISASDAPCAVPWSSSQRSLICKARLVMGLEIQKAAGWVTADALDKISAQLSCHDNEEARMGTEEFEAYIRGLSDRGEVSGGRATQIVMLASDGKAEFA</sequence>
<reference evidence="2" key="2">
    <citation type="journal article" date="2013" name="PLoS Genet.">
        <title>Comparative genome structure, secondary metabolite, and effector coding capacity across Cochliobolus pathogens.</title>
        <authorList>
            <person name="Condon B.J."/>
            <person name="Leng Y."/>
            <person name="Wu D."/>
            <person name="Bushley K.E."/>
            <person name="Ohm R.A."/>
            <person name="Otillar R."/>
            <person name="Martin J."/>
            <person name="Schackwitz W."/>
            <person name="Grimwood J."/>
            <person name="MohdZainudin N."/>
            <person name="Xue C."/>
            <person name="Wang R."/>
            <person name="Manning V.A."/>
            <person name="Dhillon B."/>
            <person name="Tu Z.J."/>
            <person name="Steffenson B.J."/>
            <person name="Salamov A."/>
            <person name="Sun H."/>
            <person name="Lowry S."/>
            <person name="LaButti K."/>
            <person name="Han J."/>
            <person name="Copeland A."/>
            <person name="Lindquist E."/>
            <person name="Barry K."/>
            <person name="Schmutz J."/>
            <person name="Baker S.E."/>
            <person name="Ciuffetti L.M."/>
            <person name="Grigoriev I.V."/>
            <person name="Zhong S."/>
            <person name="Turgeon B.G."/>
        </authorList>
    </citation>
    <scope>NUCLEOTIDE SEQUENCE [LARGE SCALE GENOMIC DNA]</scope>
    <source>
        <strain evidence="2">C5 / ATCC 48332 / race O</strain>
    </source>
</reference>
<reference evidence="1 2" key="1">
    <citation type="journal article" date="2012" name="PLoS Pathog.">
        <title>Diverse lifestyles and strategies of plant pathogenesis encoded in the genomes of eighteen Dothideomycetes fungi.</title>
        <authorList>
            <person name="Ohm R.A."/>
            <person name="Feau N."/>
            <person name="Henrissat B."/>
            <person name="Schoch C.L."/>
            <person name="Horwitz B.A."/>
            <person name="Barry K.W."/>
            <person name="Condon B.J."/>
            <person name="Copeland A.C."/>
            <person name="Dhillon B."/>
            <person name="Glaser F."/>
            <person name="Hesse C.N."/>
            <person name="Kosti I."/>
            <person name="LaButti K."/>
            <person name="Lindquist E.A."/>
            <person name="Lucas S."/>
            <person name="Salamov A.A."/>
            <person name="Bradshaw R.E."/>
            <person name="Ciuffetti L."/>
            <person name="Hamelin R.C."/>
            <person name="Kema G.H.J."/>
            <person name="Lawrence C."/>
            <person name="Scott J.A."/>
            <person name="Spatafora J.W."/>
            <person name="Turgeon B.G."/>
            <person name="de Wit P.J.G.M."/>
            <person name="Zhong S."/>
            <person name="Goodwin S.B."/>
            <person name="Grigoriev I.V."/>
        </authorList>
    </citation>
    <scope>NUCLEOTIDE SEQUENCE [LARGE SCALE GENOMIC DNA]</scope>
    <source>
        <strain evidence="2">C5 / ATCC 48332 / race O</strain>
    </source>
</reference>
<dbReference type="HOGENOM" id="CLU_834165_0_0_1"/>
<gene>
    <name evidence="1" type="ORF">COCHEDRAFT_1215354</name>
</gene>
<evidence type="ECO:0000313" key="1">
    <source>
        <dbReference type="EMBL" id="EMD90357.1"/>
    </source>
</evidence>
<dbReference type="OMA" id="ATAVHMT"/>
<name>M2UR42_COCH5</name>
<organism evidence="1 2">
    <name type="scientific">Cochliobolus heterostrophus (strain C5 / ATCC 48332 / race O)</name>
    <name type="common">Southern corn leaf blight fungus</name>
    <name type="synonym">Bipolaris maydis</name>
    <dbReference type="NCBI Taxonomy" id="701091"/>
    <lineage>
        <taxon>Eukaryota</taxon>
        <taxon>Fungi</taxon>
        <taxon>Dikarya</taxon>
        <taxon>Ascomycota</taxon>
        <taxon>Pezizomycotina</taxon>
        <taxon>Dothideomycetes</taxon>
        <taxon>Pleosporomycetidae</taxon>
        <taxon>Pleosporales</taxon>
        <taxon>Pleosporineae</taxon>
        <taxon>Pleosporaceae</taxon>
        <taxon>Bipolaris</taxon>
    </lineage>
</organism>
<proteinExistence type="predicted"/>
<accession>M2UR42</accession>
<protein>
    <submittedName>
        <fullName evidence="1">Uncharacterized protein</fullName>
    </submittedName>
</protein>
<dbReference type="OrthoDB" id="3694637at2759"/>
<dbReference type="Proteomes" id="UP000016936">
    <property type="component" value="Unassembled WGS sequence"/>
</dbReference>
<dbReference type="EMBL" id="KB445578">
    <property type="protein sequence ID" value="EMD90357.1"/>
    <property type="molecule type" value="Genomic_DNA"/>
</dbReference>
<keyword evidence="2" id="KW-1185">Reference proteome</keyword>
<evidence type="ECO:0000313" key="2">
    <source>
        <dbReference type="Proteomes" id="UP000016936"/>
    </source>
</evidence>